<dbReference type="FunFam" id="3.30.420.10:FF:000028">
    <property type="entry name" value="PAN2-PAN3 deadenylation complex catalytic subunit PAN2"/>
    <property type="match status" value="1"/>
</dbReference>
<dbReference type="Gene3D" id="3.90.70.10">
    <property type="entry name" value="Cysteine proteinases"/>
    <property type="match status" value="1"/>
</dbReference>
<feature type="binding site" evidence="10">
    <location>
        <position position="924"/>
    </location>
    <ligand>
        <name>a divalent metal cation</name>
        <dbReference type="ChEBI" id="CHEBI:60240"/>
        <note>catalytic</note>
    </ligand>
</feature>
<keyword evidence="3 10" id="KW-0963">Cytoplasm</keyword>
<evidence type="ECO:0000256" key="4">
    <source>
        <dbReference type="ARBA" id="ARBA00022574"/>
    </source>
</evidence>
<dbReference type="SUPFAM" id="SSF50978">
    <property type="entry name" value="WD40 repeat-like"/>
    <property type="match status" value="2"/>
</dbReference>
<dbReference type="GO" id="GO:0031251">
    <property type="term" value="C:PAN complex"/>
    <property type="evidence" value="ECO:0007669"/>
    <property type="project" value="UniProtKB-UniRule"/>
</dbReference>
<evidence type="ECO:0000256" key="1">
    <source>
        <dbReference type="ARBA" id="ARBA00001663"/>
    </source>
</evidence>
<comment type="caution">
    <text evidence="10">Lacks conserved residue(s) required for the propagation of feature annotation.</text>
</comment>
<keyword evidence="8 10" id="KW-0378">Hydrolase</keyword>
<evidence type="ECO:0000313" key="13">
    <source>
        <dbReference type="EMBL" id="KAF6227977.1"/>
    </source>
</evidence>
<dbReference type="Gene3D" id="3.30.420.10">
    <property type="entry name" value="Ribonuclease H-like superfamily/Ribonuclease H"/>
    <property type="match status" value="1"/>
</dbReference>
<dbReference type="InterPro" id="IPR038765">
    <property type="entry name" value="Papain-like_cys_pep_sf"/>
</dbReference>
<comment type="activity regulation">
    <text evidence="10">Positively regulated by the regulatory subunit PAN3.</text>
</comment>
<dbReference type="InterPro" id="IPR048841">
    <property type="entry name" value="PAN2_N"/>
</dbReference>
<dbReference type="InterPro" id="IPR015943">
    <property type="entry name" value="WD40/YVTN_repeat-like_dom_sf"/>
</dbReference>
<dbReference type="EC" id="3.1.13.4" evidence="10"/>
<proteinExistence type="inferred from homology"/>
<name>A0A8H6FGS5_9LECA</name>
<dbReference type="InterPro" id="IPR028889">
    <property type="entry name" value="USP"/>
</dbReference>
<comment type="caution">
    <text evidence="13">The sequence shown here is derived from an EMBL/GenBank/DDBJ whole genome shotgun (WGS) entry which is preliminary data.</text>
</comment>
<dbReference type="InterPro" id="IPR030843">
    <property type="entry name" value="PAN2"/>
</dbReference>
<evidence type="ECO:0000256" key="6">
    <source>
        <dbReference type="ARBA" id="ARBA00022722"/>
    </source>
</evidence>
<dbReference type="GO" id="GO:0006397">
    <property type="term" value="P:mRNA processing"/>
    <property type="evidence" value="ECO:0007669"/>
    <property type="project" value="UniProtKB-KW"/>
</dbReference>
<dbReference type="Pfam" id="PF13423">
    <property type="entry name" value="UCH_1"/>
    <property type="match status" value="1"/>
</dbReference>
<comment type="subunit">
    <text evidence="10">Forms a heterotrimer with an asymmetric homodimer of the regulatory subunit PAN3 to form the poly(A)-nuclease (PAN) deadenylation complex.</text>
</comment>
<evidence type="ECO:0000256" key="9">
    <source>
        <dbReference type="ARBA" id="ARBA00022839"/>
    </source>
</evidence>
<feature type="domain" description="USP" evidence="12">
    <location>
        <begin position="533"/>
        <end position="870"/>
    </location>
</feature>
<dbReference type="EMBL" id="JACCJB010000004">
    <property type="protein sequence ID" value="KAF6227977.1"/>
    <property type="molecule type" value="Genomic_DNA"/>
</dbReference>
<dbReference type="Pfam" id="PF00929">
    <property type="entry name" value="RNase_T"/>
    <property type="match status" value="1"/>
</dbReference>
<feature type="binding site" evidence="10">
    <location>
        <position position="922"/>
    </location>
    <ligand>
        <name>a divalent metal cation</name>
        <dbReference type="ChEBI" id="CHEBI:60240"/>
        <note>catalytic</note>
    </ligand>
</feature>
<dbReference type="SMART" id="SM00479">
    <property type="entry name" value="EXOIII"/>
    <property type="match status" value="1"/>
</dbReference>
<comment type="subcellular location">
    <subcellularLocation>
        <location evidence="2 10">Cytoplasm</location>
    </subcellularLocation>
</comment>
<evidence type="ECO:0000256" key="11">
    <source>
        <dbReference type="SAM" id="MobiDB-lite"/>
    </source>
</evidence>
<dbReference type="Gene3D" id="2.130.10.10">
    <property type="entry name" value="YVTN repeat-like/Quinoprotein amine dehydrogenase"/>
    <property type="match status" value="1"/>
</dbReference>
<gene>
    <name evidence="10" type="primary">PAN2</name>
    <name evidence="13" type="ORF">HO133_007705</name>
</gene>
<dbReference type="PANTHER" id="PTHR15728:SF0">
    <property type="entry name" value="PAN2-PAN3 DEADENYLATION COMPLEX CATALYTIC SUBUNIT PAN2"/>
    <property type="match status" value="1"/>
</dbReference>
<evidence type="ECO:0000256" key="10">
    <source>
        <dbReference type="HAMAP-Rule" id="MF_03182"/>
    </source>
</evidence>
<evidence type="ECO:0000256" key="3">
    <source>
        <dbReference type="ARBA" id="ARBA00022490"/>
    </source>
</evidence>
<dbReference type="SUPFAM" id="SSF53098">
    <property type="entry name" value="Ribonuclease H-like"/>
    <property type="match status" value="1"/>
</dbReference>
<dbReference type="FunFam" id="2.130.10.10:FF:000459">
    <property type="entry name" value="PAN2-PAN3 deadenylation complex catalytic subunit PAN2"/>
    <property type="match status" value="1"/>
</dbReference>
<dbReference type="Pfam" id="PF20770">
    <property type="entry name" value="PAN2_N"/>
    <property type="match status" value="1"/>
</dbReference>
<protein>
    <recommendedName>
        <fullName evidence="10">PAN2-PAN3 deadenylation complex catalytic subunit PAN2</fullName>
        <ecNumber evidence="10">3.1.13.4</ecNumber>
    </recommendedName>
    <alternativeName>
        <fullName evidence="10">PAB1P-dependent poly(A)-specific ribonuclease</fullName>
    </alternativeName>
    <alternativeName>
        <fullName evidence="10">Poly(A)-nuclease deadenylation complex subunit 2</fullName>
        <shortName evidence="10">PAN deadenylation complex subunit 2</shortName>
    </alternativeName>
</protein>
<dbReference type="InterPro" id="IPR036322">
    <property type="entry name" value="WD40_repeat_dom_sf"/>
</dbReference>
<evidence type="ECO:0000313" key="14">
    <source>
        <dbReference type="Proteomes" id="UP000593566"/>
    </source>
</evidence>
<dbReference type="InterPro" id="IPR013520">
    <property type="entry name" value="Ribonucl_H"/>
</dbReference>
<comment type="domain">
    <text evidence="10">The linker, or PAN3 interaction domain (PID), between the WD40 repeats and the pseudo-UCH domain mediates interaction with PAN3.</text>
</comment>
<comment type="cofactor">
    <cofactor evidence="10">
        <name>a divalent metal cation</name>
        <dbReference type="ChEBI" id="CHEBI:60240"/>
    </cofactor>
    <text evidence="10">Binds 2 metal cations per subunit in the catalytic exonuclease domain.</text>
</comment>
<dbReference type="InterPro" id="IPR012337">
    <property type="entry name" value="RNaseH-like_sf"/>
</dbReference>
<keyword evidence="4" id="KW-0853">WD repeat</keyword>
<dbReference type="InterPro" id="IPR028881">
    <property type="entry name" value="PAN2_UCH_dom"/>
</dbReference>
<feature type="binding site" evidence="10">
    <location>
        <position position="1031"/>
    </location>
    <ligand>
        <name>a divalent metal cation</name>
        <dbReference type="ChEBI" id="CHEBI:60240"/>
        <note>catalytic</note>
    </ligand>
</feature>
<dbReference type="HAMAP" id="MF_03182">
    <property type="entry name" value="PAN2"/>
    <property type="match status" value="1"/>
</dbReference>
<comment type="catalytic activity">
    <reaction evidence="1 10">
        <text>Exonucleolytic cleavage of poly(A) to 5'-AMP.</text>
        <dbReference type="EC" id="3.1.13.4"/>
    </reaction>
</comment>
<reference evidence="13 14" key="1">
    <citation type="journal article" date="2020" name="Genomics">
        <title>Complete, high-quality genomes from long-read metagenomic sequencing of two wolf lichen thalli reveals enigmatic genome architecture.</title>
        <authorList>
            <person name="McKenzie S.K."/>
            <person name="Walston R.F."/>
            <person name="Allen J.L."/>
        </authorList>
    </citation>
    <scope>NUCLEOTIDE SEQUENCE [LARGE SCALE GENOMIC DNA]</scope>
    <source>
        <strain evidence="13">WasteWater1</strain>
    </source>
</reference>
<keyword evidence="5 10" id="KW-0507">mRNA processing</keyword>
<keyword evidence="14" id="KW-1185">Reference proteome</keyword>
<evidence type="ECO:0000259" key="12">
    <source>
        <dbReference type="PROSITE" id="PS50235"/>
    </source>
</evidence>
<feature type="compositionally biased region" description="Polar residues" evidence="11">
    <location>
        <begin position="1224"/>
        <end position="1236"/>
    </location>
</feature>
<evidence type="ECO:0000256" key="7">
    <source>
        <dbReference type="ARBA" id="ARBA00022723"/>
    </source>
</evidence>
<comment type="domain">
    <text evidence="10">Contains a pseudo-UCH domain. This ubiquitin C-terminal hydrolase (UCH)-like or ubiquitin specific protease (USP)-like domain is predicted to be catalytically inactive because it lacks the active site catalytic triad characteristic of thiol proteases, with residues at the equivalent structural positions that are incompatible with catalysis, and it cannot bind ubiquitin. It functions as a structural scaffold for intra- and intermolecular interactions in the complex.</text>
</comment>
<keyword evidence="6 10" id="KW-0540">Nuclease</keyword>
<evidence type="ECO:0000256" key="2">
    <source>
        <dbReference type="ARBA" id="ARBA00004496"/>
    </source>
</evidence>
<feature type="region of interest" description="Disordered" evidence="11">
    <location>
        <begin position="1224"/>
        <end position="1255"/>
    </location>
</feature>
<dbReference type="InterPro" id="IPR036397">
    <property type="entry name" value="RNaseH_sf"/>
</dbReference>
<feature type="binding site" evidence="10">
    <location>
        <position position="1084"/>
    </location>
    <ligand>
        <name>a divalent metal cation</name>
        <dbReference type="ChEBI" id="CHEBI:60240"/>
        <note>catalytic</note>
    </ligand>
</feature>
<dbReference type="SUPFAM" id="SSF54001">
    <property type="entry name" value="Cysteine proteinases"/>
    <property type="match status" value="1"/>
</dbReference>
<dbReference type="GO" id="GO:0000932">
    <property type="term" value="C:P-body"/>
    <property type="evidence" value="ECO:0007669"/>
    <property type="project" value="TreeGrafter"/>
</dbReference>
<accession>A0A8H6FGS5</accession>
<feature type="region of interest" description="Disordered" evidence="11">
    <location>
        <begin position="1159"/>
        <end position="1193"/>
    </location>
</feature>
<evidence type="ECO:0000256" key="5">
    <source>
        <dbReference type="ARBA" id="ARBA00022664"/>
    </source>
</evidence>
<dbReference type="GO" id="GO:0046872">
    <property type="term" value="F:metal ion binding"/>
    <property type="evidence" value="ECO:0007669"/>
    <property type="project" value="UniProtKB-KW"/>
</dbReference>
<dbReference type="PANTHER" id="PTHR15728">
    <property type="entry name" value="DEADENYLATION COMPLEX CATALYTIC SUBUNIT PAN2"/>
    <property type="match status" value="1"/>
</dbReference>
<evidence type="ECO:0000256" key="8">
    <source>
        <dbReference type="ARBA" id="ARBA00022801"/>
    </source>
</evidence>
<dbReference type="AlphaFoldDB" id="A0A8H6FGS5"/>
<comment type="function">
    <text evidence="10">Catalytic subunit of the poly(A)-nuclease (PAN) deadenylation complex, one of two cytoplasmic mRNA deadenylases involved in mRNA turnover. PAN specifically shortens poly(A) tails of RNA and the activity is stimulated by poly(A)-binding protein PAB1. PAN deadenylation is followed by rapid degradation of the shortened mRNA tails by the CCR4-NOT complex. Deadenylated mRNAs are then degraded by two alternative mechanisms, namely exosome-mediated 3'-5' exonucleolytic degradation, or deadenlyation-dependent mRNA decaping and subsequent 5'-3' exonucleolytic degradation by XRN1. May also be involved in post-transcriptional maturation of mRNA poly(A) tails.</text>
</comment>
<dbReference type="GO" id="GO:0003676">
    <property type="term" value="F:nucleic acid binding"/>
    <property type="evidence" value="ECO:0007669"/>
    <property type="project" value="InterPro"/>
</dbReference>
<keyword evidence="9 10" id="KW-0269">Exonuclease</keyword>
<dbReference type="GO" id="GO:0004535">
    <property type="term" value="F:poly(A)-specific ribonuclease activity"/>
    <property type="evidence" value="ECO:0007669"/>
    <property type="project" value="UniProtKB-UniRule"/>
</dbReference>
<dbReference type="InterPro" id="IPR050785">
    <property type="entry name" value="PAN2-PAN3_catalytic_subunit"/>
</dbReference>
<dbReference type="PROSITE" id="PS50235">
    <property type="entry name" value="USP_3"/>
    <property type="match status" value="1"/>
</dbReference>
<keyword evidence="7 10" id="KW-0479">Metal-binding</keyword>
<dbReference type="Proteomes" id="UP000593566">
    <property type="component" value="Unassembled WGS sequence"/>
</dbReference>
<dbReference type="CDD" id="cd06143">
    <property type="entry name" value="PAN2_exo"/>
    <property type="match status" value="1"/>
</dbReference>
<dbReference type="GO" id="GO:0000289">
    <property type="term" value="P:nuclear-transcribed mRNA poly(A) tail shortening"/>
    <property type="evidence" value="ECO:0007669"/>
    <property type="project" value="UniProtKB-UniRule"/>
</dbReference>
<sequence>MDSDWQEVSLDFLVFRKSTGQFTPYYLKKSGLCLFTQRLTSLKYKVRQIQLSPPDLNQYAHIIATIAFDTHQELLWVGDDYGRVSSYYASQLEKYTSLQAHLVSEGHVEQFLFNERGIISLASRSVHFMNRRCLTQWHIEENAMRKLCCMSFLRKDSPLILVAGCQGTMYKIDVEKGQVVEEIPTNADYTMMKVSRYICAATSTGSVDFLDPGTLKVVKTWQAHSSKINSMDVKTDYLLTCGWSTKSYGAPQLDHIVKIFDIKNLEVLAPIPFPAGAAFVQIHPRMSTTTLIASQHGQLNLVDFMNPDNAAVLHVQLMSVVTSMMISPSGNVWAVVDQDNAIHLWGSPEKLQFTEVLNPTEFADDVVHVRPMGQRPMGVDDDFPLNIIGMPFYRERLLSAWGNERCLEVGKPPAVIDPDIVKNLRPNPGGIGQIAPNPRKFFRNQVEGLKSADTNGTAFAAPKLLSEKARDSKVTPSNDSPTSGAKEALLDTALSDNTKADVPNYYANLTIKFGPRLGIEDFDFKYYNKTRYSGLTNNNMNSYLNPLLQLFRFTPVIRNIALHHAAGSCIQDCCMLCEIGFLCDMLERSRGKWCQATNFLLAYRSLPEAAQLHIVEESSPQNTLDVRISIANRFLLQQICRDSRRADLYDSTLDQAFITNGLLTLRCLNCNHETFRHDASHVTTLTYPDLNAIGRSRGPFPKFSDVLSLGFQNESQTKGWCQRCRRYAPLASRRTITDVSPILMINTGLDKSPKNKQIWAKPHWLPQEIGITIEGGNMRVLEGESLQPFRYHRSTVVFELVGLVADVTSADRQESHLVSVVNVTVSERSPREIGNHWHLFNDFLVRKIGQDEALEVTPWKSPVILTYQVRHARHNMDDSWKDSLDLSCLYYNGSLNIFNSREAYTLKPGVEVPESGTHVAIDAEFVILVREEIELTANGSRVTTNPKRNGLGRVSVLRVGGEDEGIPFIDDYITINEPIVDYVTQYSGIGEGDLDPRRSRHALVSLKVAYKKLWLLLNLGCIFVGHGLGKDFLEVNIHVPKEQIIDTADLFLQRDNPRRLRLAMLAELLLREEVQTGNHDSIEDARTALGLWRKYQEFEDAGIVEQIVNKAYRDARKTGYVPRWEYEAALAGKQEGNAGVGGGSADMILLGGRVSPEMGMAAGSGTSGTVTPARRGRQGGESEGNGPDLDGAHRRISRPAALHGADDIRPPRHVTRTGYPMYTSSLAEQDGSSGTPVSGEGRLSGGTGQTRSSRKPILVEWCCVE</sequence>
<comment type="similarity">
    <text evidence="10">Belongs to the peptidase C19 family. PAN2 subfamily.</text>
</comment>
<organism evidence="13 14">
    <name type="scientific">Letharia lupina</name>
    <dbReference type="NCBI Taxonomy" id="560253"/>
    <lineage>
        <taxon>Eukaryota</taxon>
        <taxon>Fungi</taxon>
        <taxon>Dikarya</taxon>
        <taxon>Ascomycota</taxon>
        <taxon>Pezizomycotina</taxon>
        <taxon>Lecanoromycetes</taxon>
        <taxon>OSLEUM clade</taxon>
        <taxon>Lecanoromycetidae</taxon>
        <taxon>Lecanorales</taxon>
        <taxon>Lecanorineae</taxon>
        <taxon>Parmeliaceae</taxon>
        <taxon>Letharia</taxon>
    </lineage>
</organism>